<keyword evidence="2" id="KW-1133">Transmembrane helix</keyword>
<evidence type="ECO:0000313" key="4">
    <source>
        <dbReference type="Proteomes" id="UP000823897"/>
    </source>
</evidence>
<comment type="caution">
    <text evidence="3">The sequence shown here is derived from an EMBL/GenBank/DDBJ whole genome shotgun (WGS) entry which is preliminary data.</text>
</comment>
<sequence length="488" mass="54700">MNMKRAEITVFLSMALILIVSFILGIMEITVIHISKNMNRLETDRAVFSLFGEYQKDLLEDYHVFSIDGTYETGDYSEDRLTGRLHYYGSANTDHEITGIQFLTDNHGQAFCEQVLAYMEECYGIGLIREFAGSTEEWEEQCIEGENMQAEGEKMTGQYEELKKAAEEVSSELPADETADPEDGQTGNPFQCLEEIEKSGILSVVMPQDMALSGKEIRLEDQVSVREINTGYGSFPARTGTEGIAERLLFNEYILQNFRNASENRGSDKEQESADINAEDAAGDQPRSLEYEAEYIISGKSSDKQNLESVLTKIFLMRLALNYVYLIGDTGKQAEAEMFAGVIALLLLMPEGTELVKQLILFAWAAGESAVDIRTMLSGKKTALIKSEENWQVSLPELLTLGGSSGKSAGEDVQGGVSYEDYLRIFLFMEDQDHTAMRALDRIEENLADVHGMDYFRADYCVTKLKLKNTGVIFGDLTYTYPAYFGYE</sequence>
<reference evidence="3" key="1">
    <citation type="journal article" date="2021" name="PeerJ">
        <title>Extensive microbial diversity within the chicken gut microbiome revealed by metagenomics and culture.</title>
        <authorList>
            <person name="Gilroy R."/>
            <person name="Ravi A."/>
            <person name="Getino M."/>
            <person name="Pursley I."/>
            <person name="Horton D.L."/>
            <person name="Alikhan N.F."/>
            <person name="Baker D."/>
            <person name="Gharbi K."/>
            <person name="Hall N."/>
            <person name="Watson M."/>
            <person name="Adriaenssens E.M."/>
            <person name="Foster-Nyarko E."/>
            <person name="Jarju S."/>
            <person name="Secka A."/>
            <person name="Antonio M."/>
            <person name="Oren A."/>
            <person name="Chaudhuri R.R."/>
            <person name="La Ragione R."/>
            <person name="Hildebrand F."/>
            <person name="Pallen M.J."/>
        </authorList>
    </citation>
    <scope>NUCLEOTIDE SEQUENCE</scope>
    <source>
        <strain evidence="3">ChiGjej3B3-11674</strain>
    </source>
</reference>
<proteinExistence type="predicted"/>
<feature type="region of interest" description="Disordered" evidence="1">
    <location>
        <begin position="261"/>
        <end position="285"/>
    </location>
</feature>
<dbReference type="Proteomes" id="UP000823897">
    <property type="component" value="Unassembled WGS sequence"/>
</dbReference>
<feature type="region of interest" description="Disordered" evidence="1">
    <location>
        <begin position="164"/>
        <end position="188"/>
    </location>
</feature>
<protein>
    <submittedName>
        <fullName evidence="3">Uncharacterized protein</fullName>
    </submittedName>
</protein>
<accession>A0A9D2R2F7</accession>
<evidence type="ECO:0000256" key="1">
    <source>
        <dbReference type="SAM" id="MobiDB-lite"/>
    </source>
</evidence>
<dbReference type="AlphaFoldDB" id="A0A9D2R2F7"/>
<keyword evidence="2" id="KW-0812">Transmembrane</keyword>
<feature type="compositionally biased region" description="Acidic residues" evidence="1">
    <location>
        <begin position="174"/>
        <end position="183"/>
    </location>
</feature>
<reference evidence="3" key="2">
    <citation type="submission" date="2021-04" db="EMBL/GenBank/DDBJ databases">
        <authorList>
            <person name="Gilroy R."/>
        </authorList>
    </citation>
    <scope>NUCLEOTIDE SEQUENCE</scope>
    <source>
        <strain evidence="3">ChiGjej3B3-11674</strain>
    </source>
</reference>
<dbReference type="Pfam" id="PF18960">
    <property type="entry name" value="DUF5702"/>
    <property type="match status" value="1"/>
</dbReference>
<evidence type="ECO:0000256" key="2">
    <source>
        <dbReference type="SAM" id="Phobius"/>
    </source>
</evidence>
<keyword evidence="2" id="KW-0472">Membrane</keyword>
<dbReference type="InterPro" id="IPR043756">
    <property type="entry name" value="DUF5702"/>
</dbReference>
<dbReference type="EMBL" id="DWUV01000119">
    <property type="protein sequence ID" value="HJD34148.1"/>
    <property type="molecule type" value="Genomic_DNA"/>
</dbReference>
<gene>
    <name evidence="3" type="ORF">H9911_06380</name>
</gene>
<organism evidence="3 4">
    <name type="scientific">Candidatus Mediterraneibacter tabaqchaliae</name>
    <dbReference type="NCBI Taxonomy" id="2838689"/>
    <lineage>
        <taxon>Bacteria</taxon>
        <taxon>Bacillati</taxon>
        <taxon>Bacillota</taxon>
        <taxon>Clostridia</taxon>
        <taxon>Lachnospirales</taxon>
        <taxon>Lachnospiraceae</taxon>
        <taxon>Mediterraneibacter</taxon>
    </lineage>
</organism>
<evidence type="ECO:0000313" key="3">
    <source>
        <dbReference type="EMBL" id="HJD34148.1"/>
    </source>
</evidence>
<feature type="transmembrane region" description="Helical" evidence="2">
    <location>
        <begin position="12"/>
        <end position="34"/>
    </location>
</feature>
<name>A0A9D2R2F7_9FIRM</name>